<comment type="pathway">
    <text evidence="1">Cofactor biosynthesis; riboflavin biosynthesis.</text>
</comment>
<sequence>MPTISIEEAIDHIKHGRMIILSDDEDRENEGDFVIAAEFVTPEAINFMAKYGRGLICVTLTQEKAEKLHLDPMAAVNEATYGTDFTISVDAREGHFHGDLRLRPIPHHPEDRQSGCTSDRSCPSRTYLSHPGQGRRGSQTGRTDRRDQWILRV</sequence>
<dbReference type="InterPro" id="IPR017945">
    <property type="entry name" value="DHBP_synth_RibB-like_a/b_dom"/>
</dbReference>
<dbReference type="GO" id="GO:0005829">
    <property type="term" value="C:cytosol"/>
    <property type="evidence" value="ECO:0007669"/>
    <property type="project" value="TreeGrafter"/>
</dbReference>
<reference evidence="5" key="2">
    <citation type="journal article" date="2014" name="ISME J.">
        <title>Microbial stratification in low pH oxic and suboxic macroscopic growths along an acid mine drainage.</title>
        <authorList>
            <person name="Mendez-Garcia C."/>
            <person name="Mesa V."/>
            <person name="Sprenger R.R."/>
            <person name="Richter M."/>
            <person name="Diez M.S."/>
            <person name="Solano J."/>
            <person name="Bargiela R."/>
            <person name="Golyshina O.V."/>
            <person name="Manteca A."/>
            <person name="Ramos J.L."/>
            <person name="Gallego J.R."/>
            <person name="Llorente I."/>
            <person name="Martins Dos Santos V.A."/>
            <person name="Jensen O.N."/>
            <person name="Pelaez A.I."/>
            <person name="Sanchez J."/>
            <person name="Ferrer M."/>
        </authorList>
    </citation>
    <scope>NUCLEOTIDE SEQUENCE</scope>
</reference>
<feature type="non-terminal residue" evidence="5">
    <location>
        <position position="153"/>
    </location>
</feature>
<evidence type="ECO:0000256" key="2">
    <source>
        <dbReference type="ARBA" id="ARBA00022619"/>
    </source>
</evidence>
<feature type="region of interest" description="Disordered" evidence="4">
    <location>
        <begin position="100"/>
        <end position="153"/>
    </location>
</feature>
<dbReference type="Gene3D" id="3.90.870.10">
    <property type="entry name" value="DHBP synthase"/>
    <property type="match status" value="1"/>
</dbReference>
<dbReference type="PANTHER" id="PTHR21327:SF18">
    <property type="entry name" value="3,4-DIHYDROXY-2-BUTANONE 4-PHOSPHATE SYNTHASE"/>
    <property type="match status" value="1"/>
</dbReference>
<feature type="compositionally biased region" description="Basic and acidic residues" evidence="4">
    <location>
        <begin position="100"/>
        <end position="113"/>
    </location>
</feature>
<gene>
    <name evidence="5" type="ORF">B1A_10796</name>
</gene>
<evidence type="ECO:0000313" key="5">
    <source>
        <dbReference type="EMBL" id="EQD58403.1"/>
    </source>
</evidence>
<dbReference type="GO" id="GO:0008686">
    <property type="term" value="F:3,4-dihydroxy-2-butanone-4-phosphate synthase activity"/>
    <property type="evidence" value="ECO:0007669"/>
    <property type="project" value="InterPro"/>
</dbReference>
<keyword evidence="5" id="KW-0378">Hydrolase</keyword>
<dbReference type="GO" id="GO:0009231">
    <property type="term" value="P:riboflavin biosynthetic process"/>
    <property type="evidence" value="ECO:0007669"/>
    <property type="project" value="UniProtKB-UniPathway"/>
</dbReference>
<evidence type="ECO:0000256" key="1">
    <source>
        <dbReference type="ARBA" id="ARBA00005104"/>
    </source>
</evidence>
<name>T1APG1_9ZZZZ</name>
<protein>
    <submittedName>
        <fullName evidence="5">3,4-dihydroxy-2-butanone 4-phosphate synthase/GTP cyclohydrolase II</fullName>
    </submittedName>
</protein>
<feature type="compositionally biased region" description="Polar residues" evidence="4">
    <location>
        <begin position="114"/>
        <end position="127"/>
    </location>
</feature>
<accession>T1APG1</accession>
<reference evidence="5" key="1">
    <citation type="submission" date="2013-08" db="EMBL/GenBank/DDBJ databases">
        <authorList>
            <person name="Mendez C."/>
            <person name="Richter M."/>
            <person name="Ferrer M."/>
            <person name="Sanchez J."/>
        </authorList>
    </citation>
    <scope>NUCLEOTIDE SEQUENCE</scope>
</reference>
<keyword evidence="2" id="KW-0686">Riboflavin biosynthesis</keyword>
<feature type="compositionally biased region" description="Basic and acidic residues" evidence="4">
    <location>
        <begin position="142"/>
        <end position="153"/>
    </location>
</feature>
<dbReference type="Pfam" id="PF00926">
    <property type="entry name" value="DHBP_synthase"/>
    <property type="match status" value="1"/>
</dbReference>
<dbReference type="GO" id="GO:0003935">
    <property type="term" value="F:GTP cyclohydrolase II activity"/>
    <property type="evidence" value="ECO:0007669"/>
    <property type="project" value="TreeGrafter"/>
</dbReference>
<dbReference type="SUPFAM" id="SSF55821">
    <property type="entry name" value="YrdC/RibB"/>
    <property type="match status" value="1"/>
</dbReference>
<evidence type="ECO:0000256" key="4">
    <source>
        <dbReference type="SAM" id="MobiDB-lite"/>
    </source>
</evidence>
<evidence type="ECO:0000256" key="3">
    <source>
        <dbReference type="ARBA" id="ARBA00022723"/>
    </source>
</evidence>
<dbReference type="UniPathway" id="UPA00275"/>
<dbReference type="AlphaFoldDB" id="T1APG1"/>
<dbReference type="InterPro" id="IPR000422">
    <property type="entry name" value="DHBP_synthase_RibB"/>
</dbReference>
<comment type="caution">
    <text evidence="5">The sequence shown here is derived from an EMBL/GenBank/DDBJ whole genome shotgun (WGS) entry which is preliminary data.</text>
</comment>
<organism evidence="5">
    <name type="scientific">mine drainage metagenome</name>
    <dbReference type="NCBI Taxonomy" id="410659"/>
    <lineage>
        <taxon>unclassified sequences</taxon>
        <taxon>metagenomes</taxon>
        <taxon>ecological metagenomes</taxon>
    </lineage>
</organism>
<proteinExistence type="predicted"/>
<keyword evidence="3" id="KW-0479">Metal-binding</keyword>
<dbReference type="GO" id="GO:0046872">
    <property type="term" value="F:metal ion binding"/>
    <property type="evidence" value="ECO:0007669"/>
    <property type="project" value="UniProtKB-KW"/>
</dbReference>
<dbReference type="PANTHER" id="PTHR21327">
    <property type="entry name" value="GTP CYCLOHYDROLASE II-RELATED"/>
    <property type="match status" value="1"/>
</dbReference>
<dbReference type="EMBL" id="AUZX01007696">
    <property type="protein sequence ID" value="EQD58403.1"/>
    <property type="molecule type" value="Genomic_DNA"/>
</dbReference>